<sequence>MNNEIKNQTIFKNLLIETERLIIRPYQLEDTTDLFNIISEPNFYDYIPETPPSLKEVGEIIQWSMDCNNKNTLEKIYKLNLGIILKESNCFIGFCGLGPYDLDSTKIEIYYGLNKDFRGRGLTTEAAKALLDYGFSTLRLDEIVTTVFPQNTPSVRILEKIGMTKQYSITNPPKEHLDFKGMDYYTISK</sequence>
<protein>
    <submittedName>
        <fullName evidence="2">GNAT family N-acetyltransferase</fullName>
    </submittedName>
</protein>
<organism evidence="2 3">
    <name type="scientific">Lysinibacillus pakistanensis</name>
    <dbReference type="NCBI Taxonomy" id="759811"/>
    <lineage>
        <taxon>Bacteria</taxon>
        <taxon>Bacillati</taxon>
        <taxon>Bacillota</taxon>
        <taxon>Bacilli</taxon>
        <taxon>Bacillales</taxon>
        <taxon>Bacillaceae</taxon>
        <taxon>Lysinibacillus</taxon>
    </lineage>
</organism>
<dbReference type="InterPro" id="IPR016181">
    <property type="entry name" value="Acyl_CoA_acyltransferase"/>
</dbReference>
<dbReference type="GO" id="GO:0016747">
    <property type="term" value="F:acyltransferase activity, transferring groups other than amino-acyl groups"/>
    <property type="evidence" value="ECO:0007669"/>
    <property type="project" value="InterPro"/>
</dbReference>
<dbReference type="PANTHER" id="PTHR43792:SF1">
    <property type="entry name" value="N-ACETYLTRANSFERASE DOMAIN-CONTAINING PROTEIN"/>
    <property type="match status" value="1"/>
</dbReference>
<evidence type="ECO:0000313" key="3">
    <source>
        <dbReference type="Proteomes" id="UP001178322"/>
    </source>
</evidence>
<dbReference type="PANTHER" id="PTHR43792">
    <property type="entry name" value="GNAT FAMILY, PUTATIVE (AFU_ORTHOLOGUE AFUA_3G00765)-RELATED-RELATED"/>
    <property type="match status" value="1"/>
</dbReference>
<dbReference type="AlphaFoldDB" id="A0AAX3WNI8"/>
<dbReference type="RefSeq" id="WP_283868146.1">
    <property type="nucleotide sequence ID" value="NZ_CP126101.1"/>
</dbReference>
<feature type="domain" description="N-acetyltransferase" evidence="1">
    <location>
        <begin position="21"/>
        <end position="184"/>
    </location>
</feature>
<dbReference type="InterPro" id="IPR000182">
    <property type="entry name" value="GNAT_dom"/>
</dbReference>
<dbReference type="EMBL" id="CP126101">
    <property type="protein sequence ID" value="WHY49400.1"/>
    <property type="molecule type" value="Genomic_DNA"/>
</dbReference>
<dbReference type="Pfam" id="PF13302">
    <property type="entry name" value="Acetyltransf_3"/>
    <property type="match status" value="1"/>
</dbReference>
<dbReference type="Proteomes" id="UP001178322">
    <property type="component" value="Chromosome"/>
</dbReference>
<gene>
    <name evidence="2" type="ORF">QNH24_13700</name>
</gene>
<evidence type="ECO:0000313" key="2">
    <source>
        <dbReference type="EMBL" id="WHY49400.1"/>
    </source>
</evidence>
<dbReference type="Gene3D" id="3.40.630.30">
    <property type="match status" value="1"/>
</dbReference>
<accession>A0AAX3WNI8</accession>
<reference evidence="2" key="1">
    <citation type="submission" date="2023-05" db="EMBL/GenBank/DDBJ databases">
        <title>Comparative genomics of Bacillaceae isolates and their secondary metabolite potential.</title>
        <authorList>
            <person name="Song L."/>
            <person name="Nielsen L.J."/>
            <person name="Mohite O."/>
            <person name="Xu X."/>
            <person name="Weber T."/>
            <person name="Kovacs A.T."/>
        </authorList>
    </citation>
    <scope>NUCLEOTIDE SEQUENCE</scope>
    <source>
        <strain evidence="2">LY1</strain>
    </source>
</reference>
<evidence type="ECO:0000259" key="1">
    <source>
        <dbReference type="PROSITE" id="PS51186"/>
    </source>
</evidence>
<dbReference type="InterPro" id="IPR051531">
    <property type="entry name" value="N-acetyltransferase"/>
</dbReference>
<dbReference type="PROSITE" id="PS51186">
    <property type="entry name" value="GNAT"/>
    <property type="match status" value="1"/>
</dbReference>
<dbReference type="CDD" id="cd04301">
    <property type="entry name" value="NAT_SF"/>
    <property type="match status" value="1"/>
</dbReference>
<name>A0AAX3WNI8_9BACI</name>
<dbReference type="SUPFAM" id="SSF55729">
    <property type="entry name" value="Acyl-CoA N-acyltransferases (Nat)"/>
    <property type="match status" value="1"/>
</dbReference>
<proteinExistence type="predicted"/>